<evidence type="ECO:0000313" key="2">
    <source>
        <dbReference type="EMBL" id="MBO1322312.1"/>
    </source>
</evidence>
<keyword evidence="1" id="KW-0732">Signal</keyword>
<accession>A0A8J7Q7S9</accession>
<proteinExistence type="predicted"/>
<name>A0A8J7Q7S9_9BACT</name>
<feature type="signal peptide" evidence="1">
    <location>
        <begin position="1"/>
        <end position="20"/>
    </location>
</feature>
<reference evidence="2" key="1">
    <citation type="submission" date="2021-03" db="EMBL/GenBank/DDBJ databases">
        <authorList>
            <person name="Wang G."/>
        </authorList>
    </citation>
    <scope>NUCLEOTIDE SEQUENCE</scope>
    <source>
        <strain evidence="2">KCTC 12899</strain>
    </source>
</reference>
<dbReference type="Proteomes" id="UP000664417">
    <property type="component" value="Unassembled WGS sequence"/>
</dbReference>
<keyword evidence="3" id="KW-1185">Reference proteome</keyword>
<gene>
    <name evidence="2" type="ORF">J3U88_27820</name>
</gene>
<comment type="caution">
    <text evidence="2">The sequence shown here is derived from an EMBL/GenBank/DDBJ whole genome shotgun (WGS) entry which is preliminary data.</text>
</comment>
<dbReference type="RefSeq" id="WP_207862285.1">
    <property type="nucleotide sequence ID" value="NZ_JAFREP010000034.1"/>
</dbReference>
<feature type="chain" id="PRO_5035270621" evidence="1">
    <location>
        <begin position="21"/>
        <end position="223"/>
    </location>
</feature>
<organism evidence="2 3">
    <name type="scientific">Acanthopleuribacter pedis</name>
    <dbReference type="NCBI Taxonomy" id="442870"/>
    <lineage>
        <taxon>Bacteria</taxon>
        <taxon>Pseudomonadati</taxon>
        <taxon>Acidobacteriota</taxon>
        <taxon>Holophagae</taxon>
        <taxon>Acanthopleuribacterales</taxon>
        <taxon>Acanthopleuribacteraceae</taxon>
        <taxon>Acanthopleuribacter</taxon>
    </lineage>
</organism>
<evidence type="ECO:0000256" key="1">
    <source>
        <dbReference type="SAM" id="SignalP"/>
    </source>
</evidence>
<protein>
    <submittedName>
        <fullName evidence="2">Uncharacterized protein</fullName>
    </submittedName>
</protein>
<sequence length="223" mass="25238">MFVQSLFLACSIFAANPNTALDFEVVEDLPNTRTGYKAETVKTVTIINDDGRYQFSIYHLSEGNPEDAVHGVYVYSRATGMLQVAHVDRNGVEPLNGSDKEGFWAEFAKANDLSVEVSSFAGKMGESRMYDLYVKGLKVNRVRLIPDLCLTMLCPEDNPDCCKPFVTVDTFDCKYNPRCNVADIIDRIWEVCYWIDIERAFAKDLFHQIEVDVTRGTTLAQFK</sequence>
<dbReference type="EMBL" id="JAFREP010000034">
    <property type="protein sequence ID" value="MBO1322312.1"/>
    <property type="molecule type" value="Genomic_DNA"/>
</dbReference>
<dbReference type="AlphaFoldDB" id="A0A8J7Q7S9"/>
<evidence type="ECO:0000313" key="3">
    <source>
        <dbReference type="Proteomes" id="UP000664417"/>
    </source>
</evidence>